<evidence type="ECO:0000256" key="2">
    <source>
        <dbReference type="ARBA" id="ARBA00022527"/>
    </source>
</evidence>
<dbReference type="Proteomes" id="UP000002484">
    <property type="component" value="Chromosome"/>
</dbReference>
<dbReference type="Gene3D" id="3.30.200.20">
    <property type="entry name" value="Phosphorylase Kinase, domain 1"/>
    <property type="match status" value="1"/>
</dbReference>
<keyword evidence="4" id="KW-0547">Nucleotide-binding</keyword>
<dbReference type="OrthoDB" id="9762169at2"/>
<dbReference type="FunFam" id="1.10.510.10:FF:000021">
    <property type="entry name" value="Serine/threonine protein kinase"/>
    <property type="match status" value="1"/>
</dbReference>
<evidence type="ECO:0000256" key="8">
    <source>
        <dbReference type="ARBA" id="ARBA00048679"/>
    </source>
</evidence>
<dbReference type="InterPro" id="IPR000719">
    <property type="entry name" value="Prot_kinase_dom"/>
</dbReference>
<keyword evidence="12" id="KW-1185">Reference proteome</keyword>
<dbReference type="Pfam" id="PF00069">
    <property type="entry name" value="Pkinase"/>
    <property type="match status" value="1"/>
</dbReference>
<dbReference type="EMBL" id="CP002299">
    <property type="protein sequence ID" value="ADP79878.1"/>
    <property type="molecule type" value="Genomic_DNA"/>
</dbReference>
<dbReference type="SMART" id="SM00220">
    <property type="entry name" value="S_TKc"/>
    <property type="match status" value="1"/>
</dbReference>
<dbReference type="HOGENOM" id="CLU_000288_135_2_11"/>
<dbReference type="SUPFAM" id="SSF54184">
    <property type="entry name" value="Penicillin-binding protein 2x (pbp-2x), c-terminal domain"/>
    <property type="match status" value="1"/>
</dbReference>
<feature type="domain" description="PASTA" evidence="10">
    <location>
        <begin position="601"/>
        <end position="664"/>
    </location>
</feature>
<evidence type="ECO:0000259" key="10">
    <source>
        <dbReference type="PROSITE" id="PS51178"/>
    </source>
</evidence>
<dbReference type="STRING" id="298654.FraEuI1c_1822"/>
<organism evidence="11 12">
    <name type="scientific">Pseudofrankia inefficax (strain DSM 45817 / CECT 9037 / DDB 130130 / EuI1c)</name>
    <name type="common">Frankia inefficax</name>
    <dbReference type="NCBI Taxonomy" id="298654"/>
    <lineage>
        <taxon>Bacteria</taxon>
        <taxon>Bacillati</taxon>
        <taxon>Actinomycetota</taxon>
        <taxon>Actinomycetes</taxon>
        <taxon>Frankiales</taxon>
        <taxon>Frankiaceae</taxon>
        <taxon>Pseudofrankia</taxon>
    </lineage>
</organism>
<dbReference type="GO" id="GO:0005524">
    <property type="term" value="F:ATP binding"/>
    <property type="evidence" value="ECO:0007669"/>
    <property type="project" value="UniProtKB-KW"/>
</dbReference>
<name>E3JBK6_PSEI1</name>
<dbReference type="PROSITE" id="PS00108">
    <property type="entry name" value="PROTEIN_KINASE_ST"/>
    <property type="match status" value="1"/>
</dbReference>
<evidence type="ECO:0000256" key="1">
    <source>
        <dbReference type="ARBA" id="ARBA00012513"/>
    </source>
</evidence>
<dbReference type="Gene3D" id="1.10.510.10">
    <property type="entry name" value="Transferase(Phosphotransferase) domain 1"/>
    <property type="match status" value="1"/>
</dbReference>
<keyword evidence="3" id="KW-0808">Transferase</keyword>
<dbReference type="GO" id="GO:0004674">
    <property type="term" value="F:protein serine/threonine kinase activity"/>
    <property type="evidence" value="ECO:0007669"/>
    <property type="project" value="UniProtKB-KW"/>
</dbReference>
<protein>
    <recommendedName>
        <fullName evidence="1">non-specific serine/threonine protein kinase</fullName>
        <ecNumber evidence="1">2.7.11.1</ecNumber>
    </recommendedName>
</protein>
<comment type="catalytic activity">
    <reaction evidence="8">
        <text>L-seryl-[protein] + ATP = O-phospho-L-seryl-[protein] + ADP + H(+)</text>
        <dbReference type="Rhea" id="RHEA:17989"/>
        <dbReference type="Rhea" id="RHEA-COMP:9863"/>
        <dbReference type="Rhea" id="RHEA-COMP:11604"/>
        <dbReference type="ChEBI" id="CHEBI:15378"/>
        <dbReference type="ChEBI" id="CHEBI:29999"/>
        <dbReference type="ChEBI" id="CHEBI:30616"/>
        <dbReference type="ChEBI" id="CHEBI:83421"/>
        <dbReference type="ChEBI" id="CHEBI:456216"/>
        <dbReference type="EC" id="2.7.11.1"/>
    </reaction>
</comment>
<dbReference type="InParanoid" id="E3JBK6"/>
<dbReference type="InterPro" id="IPR011009">
    <property type="entry name" value="Kinase-like_dom_sf"/>
</dbReference>
<dbReference type="FunFam" id="3.30.200.20:FF:000035">
    <property type="entry name" value="Serine/threonine protein kinase Stk1"/>
    <property type="match status" value="1"/>
</dbReference>
<evidence type="ECO:0000256" key="6">
    <source>
        <dbReference type="ARBA" id="ARBA00022840"/>
    </source>
</evidence>
<dbReference type="Pfam" id="PF03793">
    <property type="entry name" value="PASTA"/>
    <property type="match status" value="4"/>
</dbReference>
<dbReference type="SUPFAM" id="SSF56112">
    <property type="entry name" value="Protein kinase-like (PK-like)"/>
    <property type="match status" value="1"/>
</dbReference>
<accession>E3JBK6</accession>
<dbReference type="SMART" id="SM00740">
    <property type="entry name" value="PASTA"/>
    <property type="match status" value="4"/>
</dbReference>
<dbReference type="PROSITE" id="PS50011">
    <property type="entry name" value="PROTEIN_KINASE_DOM"/>
    <property type="match status" value="1"/>
</dbReference>
<dbReference type="Gene3D" id="3.30.10.20">
    <property type="match status" value="4"/>
</dbReference>
<evidence type="ECO:0000256" key="5">
    <source>
        <dbReference type="ARBA" id="ARBA00022777"/>
    </source>
</evidence>
<dbReference type="eggNOG" id="COG0515">
    <property type="taxonomic scope" value="Bacteria"/>
</dbReference>
<dbReference type="AlphaFoldDB" id="E3JBK6"/>
<feature type="domain" description="Protein kinase" evidence="9">
    <location>
        <begin position="18"/>
        <end position="286"/>
    </location>
</feature>
<keyword evidence="6" id="KW-0067">ATP-binding</keyword>
<dbReference type="EC" id="2.7.11.1" evidence="1"/>
<dbReference type="InterPro" id="IPR005543">
    <property type="entry name" value="PASTA_dom"/>
</dbReference>
<dbReference type="eggNOG" id="COG2815">
    <property type="taxonomic scope" value="Bacteria"/>
</dbReference>
<reference evidence="11 12" key="1">
    <citation type="submission" date="2010-10" db="EMBL/GenBank/DDBJ databases">
        <title>Complete sequence of Frankia sp. EuI1c.</title>
        <authorList>
            <consortium name="US DOE Joint Genome Institute"/>
            <person name="Lucas S."/>
            <person name="Copeland A."/>
            <person name="Lapidus A."/>
            <person name="Cheng J.-F."/>
            <person name="Bruce D."/>
            <person name="Goodwin L."/>
            <person name="Pitluck S."/>
            <person name="Chertkov O."/>
            <person name="Detter J.C."/>
            <person name="Han C."/>
            <person name="Tapia R."/>
            <person name="Land M."/>
            <person name="Hauser L."/>
            <person name="Jeffries C."/>
            <person name="Kyrpides N."/>
            <person name="Ivanova N."/>
            <person name="Mikhailova N."/>
            <person name="Beauchemin N."/>
            <person name="Sen A."/>
            <person name="Sur S.A."/>
            <person name="Gtari M."/>
            <person name="Wall L."/>
            <person name="Tisa L."/>
            <person name="Woyke T."/>
        </authorList>
    </citation>
    <scope>NUCLEOTIDE SEQUENCE [LARGE SCALE GENOMIC DNA]</scope>
    <source>
        <strain evidence="12">DSM 45817 / CECT 9037 / EuI1c</strain>
    </source>
</reference>
<dbReference type="KEGG" id="fri:FraEuI1c_1822"/>
<sequence>MDATVADPVIGRLLDGRYTAQERLAVGGMATVYIAHDNRLDRMVALKVMHPNLMHEPDFVARFHREARAVAALNSPRVVSVLDQGSAQTPAGILNYLVMELVRGRSLRQYLASRGRLMPFEALDIIDAVAEALTAAHLAGIIHRDIKPENILLGDDGQVKVADFGLARPLAQPTEALTQGVVMGTVGYLAPEQVTHGIADYRSDVYAAGVVLFEMLTGQLPHTGATPMSVAYQSVHSEIPAPSQIVPGIPPELDSLTLRATARRPDQRPQDGPALLDEVRRVAPFVAEPSEPAGTTVYPGAYAAAAPTPGYAPTRVDRPAAGGPDPFFDTDGYDETGYDAEPGGPGYGAQSRRHSAAGTPGWRRPPGWVFGLAAAAVVLILLIVGAKAILGGGGGNQVPLLTGEAKADAVSELKQAGLKAAFGTAVYSTAIPVDHVVSQSPSGTAQVKSGDTVTIILSLGPQQVTVPDLHGLSQADAQVKLQKAGLSAGGVQTEPNDTIAEGMVVSSDPAAGTKVDPSSQITLVVSSGKTSMTIPADVIGKSFADAKAELAAMNLQVQRGPDDTSGTADKGTVAAVSPAVGSTVNAGDTVTLSVSTVDQSGTPVQVPDVRGKSWSQAQKILRDAGLNPQKDFWSNFSGGNVTATSPNAGKTVASGSTVYVRLGGG</sequence>
<dbReference type="NCBIfam" id="NF033483">
    <property type="entry name" value="PknB_PASTA_kin"/>
    <property type="match status" value="1"/>
</dbReference>
<feature type="domain" description="PASTA" evidence="10">
    <location>
        <begin position="529"/>
        <end position="596"/>
    </location>
</feature>
<evidence type="ECO:0000256" key="7">
    <source>
        <dbReference type="ARBA" id="ARBA00047899"/>
    </source>
</evidence>
<evidence type="ECO:0000313" key="11">
    <source>
        <dbReference type="EMBL" id="ADP79878.1"/>
    </source>
</evidence>
<keyword evidence="5 11" id="KW-0418">Kinase</keyword>
<evidence type="ECO:0000313" key="12">
    <source>
        <dbReference type="Proteomes" id="UP000002484"/>
    </source>
</evidence>
<dbReference type="RefSeq" id="WP_013422997.1">
    <property type="nucleotide sequence ID" value="NC_014666.1"/>
</dbReference>
<dbReference type="InterPro" id="IPR008271">
    <property type="entry name" value="Ser/Thr_kinase_AS"/>
</dbReference>
<proteinExistence type="predicted"/>
<dbReference type="CDD" id="cd14014">
    <property type="entry name" value="STKc_PknB_like"/>
    <property type="match status" value="1"/>
</dbReference>
<gene>
    <name evidence="11" type="ordered locus">FraEuI1c_1822</name>
</gene>
<dbReference type="GO" id="GO:0045717">
    <property type="term" value="P:negative regulation of fatty acid biosynthetic process"/>
    <property type="evidence" value="ECO:0007669"/>
    <property type="project" value="UniProtKB-ARBA"/>
</dbReference>
<evidence type="ECO:0000256" key="4">
    <source>
        <dbReference type="ARBA" id="ARBA00022741"/>
    </source>
</evidence>
<evidence type="ECO:0000256" key="3">
    <source>
        <dbReference type="ARBA" id="ARBA00022679"/>
    </source>
</evidence>
<dbReference type="PANTHER" id="PTHR43289">
    <property type="entry name" value="MITOGEN-ACTIVATED PROTEIN KINASE KINASE KINASE 20-RELATED"/>
    <property type="match status" value="1"/>
</dbReference>
<keyword evidence="2 11" id="KW-0723">Serine/threonine-protein kinase</keyword>
<dbReference type="PANTHER" id="PTHR43289:SF34">
    <property type="entry name" value="SERINE_THREONINE-PROTEIN KINASE YBDM-RELATED"/>
    <property type="match status" value="1"/>
</dbReference>
<comment type="catalytic activity">
    <reaction evidence="7">
        <text>L-threonyl-[protein] + ATP = O-phospho-L-threonyl-[protein] + ADP + H(+)</text>
        <dbReference type="Rhea" id="RHEA:46608"/>
        <dbReference type="Rhea" id="RHEA-COMP:11060"/>
        <dbReference type="Rhea" id="RHEA-COMP:11605"/>
        <dbReference type="ChEBI" id="CHEBI:15378"/>
        <dbReference type="ChEBI" id="CHEBI:30013"/>
        <dbReference type="ChEBI" id="CHEBI:30616"/>
        <dbReference type="ChEBI" id="CHEBI:61977"/>
        <dbReference type="ChEBI" id="CHEBI:456216"/>
        <dbReference type="EC" id="2.7.11.1"/>
    </reaction>
</comment>
<dbReference type="CDD" id="cd06577">
    <property type="entry name" value="PASTA_pknB"/>
    <property type="match status" value="4"/>
</dbReference>
<feature type="domain" description="PASTA" evidence="10">
    <location>
        <begin position="395"/>
        <end position="459"/>
    </location>
</feature>
<evidence type="ECO:0000259" key="9">
    <source>
        <dbReference type="PROSITE" id="PS50011"/>
    </source>
</evidence>
<dbReference type="PROSITE" id="PS51178">
    <property type="entry name" value="PASTA"/>
    <property type="match status" value="4"/>
</dbReference>
<feature type="domain" description="PASTA" evidence="10">
    <location>
        <begin position="460"/>
        <end position="527"/>
    </location>
</feature>